<reference evidence="1" key="1">
    <citation type="journal article" date="2018" name="DNA Res.">
        <title>Multiple hybrid de novo genome assembly of finger millet, an orphan allotetraploid crop.</title>
        <authorList>
            <person name="Hatakeyama M."/>
            <person name="Aluri S."/>
            <person name="Balachadran M.T."/>
            <person name="Sivarajan S.R."/>
            <person name="Patrignani A."/>
            <person name="Gruter S."/>
            <person name="Poveda L."/>
            <person name="Shimizu-Inatsugi R."/>
            <person name="Baeten J."/>
            <person name="Francoijs K.J."/>
            <person name="Nataraja K.N."/>
            <person name="Reddy Y.A.N."/>
            <person name="Phadnis S."/>
            <person name="Ravikumar R.L."/>
            <person name="Schlapbach R."/>
            <person name="Sreeman S.M."/>
            <person name="Shimizu K.K."/>
        </authorList>
    </citation>
    <scope>NUCLEOTIDE SEQUENCE</scope>
</reference>
<organism evidence="1 2">
    <name type="scientific">Eleusine coracana subsp. coracana</name>
    <dbReference type="NCBI Taxonomy" id="191504"/>
    <lineage>
        <taxon>Eukaryota</taxon>
        <taxon>Viridiplantae</taxon>
        <taxon>Streptophyta</taxon>
        <taxon>Embryophyta</taxon>
        <taxon>Tracheophyta</taxon>
        <taxon>Spermatophyta</taxon>
        <taxon>Magnoliopsida</taxon>
        <taxon>Liliopsida</taxon>
        <taxon>Poales</taxon>
        <taxon>Poaceae</taxon>
        <taxon>PACMAD clade</taxon>
        <taxon>Chloridoideae</taxon>
        <taxon>Cynodonteae</taxon>
        <taxon>Eleusininae</taxon>
        <taxon>Eleusine</taxon>
    </lineage>
</organism>
<evidence type="ECO:0000313" key="1">
    <source>
        <dbReference type="EMBL" id="GJN23900.1"/>
    </source>
</evidence>
<gene>
    <name evidence="1" type="primary">gb11592</name>
    <name evidence="1" type="ORF">PR202_gb11592</name>
</gene>
<dbReference type="EMBL" id="BQKI01000076">
    <property type="protein sequence ID" value="GJN23900.1"/>
    <property type="molecule type" value="Genomic_DNA"/>
</dbReference>
<keyword evidence="2" id="KW-1185">Reference proteome</keyword>
<sequence length="497" mass="55645">MTRGDEGSSGIPYDESSKPRQEADARCRCCGSWNGSSLTTWWPTCSPESRLAASPLPAVSAGRGVGSSTSDTCLRAELLPHTLAGLFINYKELQYSELFARPSWVDYYLSSSSRVVDHCNGLLLQDGCVLNPATGEWAPLPEQYPPPRAGMEHFLQDTYLVFDPAVSSHFEVFLIPSVPRGYAHDHQLVDSAMLQSEWPPSPCILSVFSSTTGQWEERSFIRQGQAAGTVADMQLDKRWLQRPRQAVYLLGELISISNSNYRVIKPPKGIEMLCECAELHLGRSKKGIYFALLDDQDILRVWVLYESACGQMEWMLNHVSGQGLVLDSLKCQQHVNGPWILDNANSGDDRDDNEQLVEQDFEWNSDDDESIITHVEDVVTKQFHEYLQILGFHPYKEIIFLNRSLSRGLAYHLSTSKLEDLGNLCPKDYRYISGPGCPRPQRPAPCQAKKAVMDLACGWPPRCSATVSWKPPSSPTFVPCSMAGQRHYRTSHPNVVL</sequence>
<protein>
    <submittedName>
        <fullName evidence="1">Uncharacterized protein</fullName>
    </submittedName>
</protein>
<accession>A0AAV5EMM3</accession>
<comment type="caution">
    <text evidence="1">The sequence shown here is derived from an EMBL/GenBank/DDBJ whole genome shotgun (WGS) entry which is preliminary data.</text>
</comment>
<dbReference type="AlphaFoldDB" id="A0AAV5EMM3"/>
<dbReference type="PANTHER" id="PTHR34591:SF29">
    <property type="entry name" value="F-BOX DOMAIN-CONTAINING PROTEIN"/>
    <property type="match status" value="1"/>
</dbReference>
<dbReference type="PANTHER" id="PTHR34591">
    <property type="entry name" value="OS03G0653100 PROTEIN-RELATED"/>
    <property type="match status" value="1"/>
</dbReference>
<proteinExistence type="predicted"/>
<reference evidence="1" key="2">
    <citation type="submission" date="2021-12" db="EMBL/GenBank/DDBJ databases">
        <title>Resequencing data analysis of finger millet.</title>
        <authorList>
            <person name="Hatakeyama M."/>
            <person name="Aluri S."/>
            <person name="Balachadran M.T."/>
            <person name="Sivarajan S.R."/>
            <person name="Poveda L."/>
            <person name="Shimizu-Inatsugi R."/>
            <person name="Schlapbach R."/>
            <person name="Sreeman S.M."/>
            <person name="Shimizu K.K."/>
        </authorList>
    </citation>
    <scope>NUCLEOTIDE SEQUENCE</scope>
</reference>
<evidence type="ECO:0000313" key="2">
    <source>
        <dbReference type="Proteomes" id="UP001054889"/>
    </source>
</evidence>
<name>A0AAV5EMM3_ELECO</name>
<dbReference type="Proteomes" id="UP001054889">
    <property type="component" value="Unassembled WGS sequence"/>
</dbReference>